<dbReference type="AlphaFoldDB" id="A0A0B7H4X9"/>
<organism evidence="1 2">
    <name type="scientific">Capnocytophaga cynodegmi</name>
    <dbReference type="NCBI Taxonomy" id="28189"/>
    <lineage>
        <taxon>Bacteria</taxon>
        <taxon>Pseudomonadati</taxon>
        <taxon>Bacteroidota</taxon>
        <taxon>Flavobacteriia</taxon>
        <taxon>Flavobacteriales</taxon>
        <taxon>Flavobacteriaceae</taxon>
        <taxon>Capnocytophaga</taxon>
    </lineage>
</organism>
<protein>
    <submittedName>
        <fullName evidence="1">Uncharacterized protein</fullName>
    </submittedName>
</protein>
<accession>A0A0B7H4X9</accession>
<reference evidence="1 2" key="1">
    <citation type="submission" date="2015-01" db="EMBL/GenBank/DDBJ databases">
        <authorList>
            <person name="Xiang T."/>
            <person name="Song Y."/>
            <person name="Huang L."/>
            <person name="Wang B."/>
            <person name="Wu P."/>
        </authorList>
    </citation>
    <scope>NUCLEOTIDE SEQUENCE [LARGE SCALE GENOMIC DNA]</scope>
    <source>
        <strain evidence="1 2">Ccy74</strain>
    </source>
</reference>
<name>A0A0B7H4X9_9FLAO</name>
<dbReference type="OrthoDB" id="9861410at2"/>
<gene>
    <name evidence="1" type="ORF">CCYN74_10062</name>
</gene>
<evidence type="ECO:0000313" key="1">
    <source>
        <dbReference type="EMBL" id="CEN33589.1"/>
    </source>
</evidence>
<dbReference type="Proteomes" id="UP000038083">
    <property type="component" value="Unassembled WGS sequence"/>
</dbReference>
<dbReference type="EMBL" id="CDOG01000001">
    <property type="protein sequence ID" value="CEN33589.1"/>
    <property type="molecule type" value="Genomic_DNA"/>
</dbReference>
<sequence length="167" mass="19982">MRVLERQTLTIKDRNGKTNEEFGTFIPVNDFGMHTQKDALKYSLLALDAIEVTNRLNLFLKEFDKKPIDTGIFYRLLASILESGKDFTEDDQKQYFEVAKQLYKFSDKFYYVHNDLYFTPDYELDCYVLGWFKDPTDEYANLNYSFMNDEITYTEFIQKFKEQHPTK</sequence>
<dbReference type="RefSeq" id="WP_041995590.1">
    <property type="nucleotide sequence ID" value="NZ_CDOG01000001.1"/>
</dbReference>
<proteinExistence type="predicted"/>
<evidence type="ECO:0000313" key="2">
    <source>
        <dbReference type="Proteomes" id="UP000038083"/>
    </source>
</evidence>